<feature type="chain" id="PRO_5039709149" description="DUF4367 domain-containing protein" evidence="1">
    <location>
        <begin position="24"/>
        <end position="181"/>
    </location>
</feature>
<dbReference type="RefSeq" id="WP_182537406.1">
    <property type="nucleotide sequence ID" value="NZ_JACJIP010000023.1"/>
</dbReference>
<keyword evidence="1" id="KW-0732">Signal</keyword>
<keyword evidence="3" id="KW-1185">Reference proteome</keyword>
<evidence type="ECO:0008006" key="4">
    <source>
        <dbReference type="Google" id="ProtNLM"/>
    </source>
</evidence>
<dbReference type="Proteomes" id="UP000567067">
    <property type="component" value="Unassembled WGS sequence"/>
</dbReference>
<proteinExistence type="predicted"/>
<protein>
    <recommendedName>
        <fullName evidence="4">DUF4367 domain-containing protein</fullName>
    </recommendedName>
</protein>
<accession>A0A7W3XSN4</accession>
<dbReference type="PROSITE" id="PS51257">
    <property type="entry name" value="PROKAR_LIPOPROTEIN"/>
    <property type="match status" value="1"/>
</dbReference>
<evidence type="ECO:0000256" key="1">
    <source>
        <dbReference type="SAM" id="SignalP"/>
    </source>
</evidence>
<name>A0A7W3XSN4_9BACL</name>
<comment type="caution">
    <text evidence="2">The sequence shown here is derived from an EMBL/GenBank/DDBJ whole genome shotgun (WGS) entry which is preliminary data.</text>
</comment>
<organism evidence="2 3">
    <name type="scientific">Fontibacillus solani</name>
    <dbReference type="NCBI Taxonomy" id="1572857"/>
    <lineage>
        <taxon>Bacteria</taxon>
        <taxon>Bacillati</taxon>
        <taxon>Bacillota</taxon>
        <taxon>Bacilli</taxon>
        <taxon>Bacillales</taxon>
        <taxon>Paenibacillaceae</taxon>
        <taxon>Fontibacillus</taxon>
    </lineage>
</organism>
<sequence>MKRWIWCVSAVLLLSLTTGCTYKGMQKMTKAEVDKINMKTFKEGSLRQRMQGTTMNTAMLQTLKAECSKRSIRLTHETYAEGLDGNISYSYFINGDARHFLIVNVFPNEEERIRKMAAVYGTGDGQGINVYSKAGEANVISAKNNTALVYSSSGVKQSKYSKEIKEVFKNVLSNVSNHIAP</sequence>
<evidence type="ECO:0000313" key="2">
    <source>
        <dbReference type="EMBL" id="MBA9086912.1"/>
    </source>
</evidence>
<gene>
    <name evidence="2" type="ORF">FHR92_003392</name>
</gene>
<feature type="signal peptide" evidence="1">
    <location>
        <begin position="1"/>
        <end position="23"/>
    </location>
</feature>
<dbReference type="EMBL" id="JACJIP010000023">
    <property type="protein sequence ID" value="MBA9086912.1"/>
    <property type="molecule type" value="Genomic_DNA"/>
</dbReference>
<evidence type="ECO:0000313" key="3">
    <source>
        <dbReference type="Proteomes" id="UP000567067"/>
    </source>
</evidence>
<reference evidence="2 3" key="1">
    <citation type="submission" date="2020-08" db="EMBL/GenBank/DDBJ databases">
        <title>Genomic Encyclopedia of Type Strains, Phase III (KMG-III): the genomes of soil and plant-associated and newly described type strains.</title>
        <authorList>
            <person name="Whitman W."/>
        </authorList>
    </citation>
    <scope>NUCLEOTIDE SEQUENCE [LARGE SCALE GENOMIC DNA]</scope>
    <source>
        <strain evidence="2 3">CECT 8693</strain>
    </source>
</reference>
<dbReference type="AlphaFoldDB" id="A0A7W3XSN4"/>